<keyword evidence="1" id="KW-0732">Signal</keyword>
<dbReference type="AlphaFoldDB" id="A0A9P4MCC5"/>
<evidence type="ECO:0000256" key="1">
    <source>
        <dbReference type="SAM" id="SignalP"/>
    </source>
</evidence>
<keyword evidence="3" id="KW-1185">Reference proteome</keyword>
<evidence type="ECO:0000313" key="2">
    <source>
        <dbReference type="EMBL" id="KAF2148590.1"/>
    </source>
</evidence>
<evidence type="ECO:0000313" key="3">
    <source>
        <dbReference type="Proteomes" id="UP000799439"/>
    </source>
</evidence>
<dbReference type="EMBL" id="ML996093">
    <property type="protein sequence ID" value="KAF2148590.1"/>
    <property type="molecule type" value="Genomic_DNA"/>
</dbReference>
<dbReference type="Proteomes" id="UP000799439">
    <property type="component" value="Unassembled WGS sequence"/>
</dbReference>
<reference evidence="2" key="1">
    <citation type="journal article" date="2020" name="Stud. Mycol.">
        <title>101 Dothideomycetes genomes: a test case for predicting lifestyles and emergence of pathogens.</title>
        <authorList>
            <person name="Haridas S."/>
            <person name="Albert R."/>
            <person name="Binder M."/>
            <person name="Bloem J."/>
            <person name="Labutti K."/>
            <person name="Salamov A."/>
            <person name="Andreopoulos B."/>
            <person name="Baker S."/>
            <person name="Barry K."/>
            <person name="Bills G."/>
            <person name="Bluhm B."/>
            <person name="Cannon C."/>
            <person name="Castanera R."/>
            <person name="Culley D."/>
            <person name="Daum C."/>
            <person name="Ezra D."/>
            <person name="Gonzalez J."/>
            <person name="Henrissat B."/>
            <person name="Kuo A."/>
            <person name="Liang C."/>
            <person name="Lipzen A."/>
            <person name="Lutzoni F."/>
            <person name="Magnuson J."/>
            <person name="Mondo S."/>
            <person name="Nolan M."/>
            <person name="Ohm R."/>
            <person name="Pangilinan J."/>
            <person name="Park H.-J."/>
            <person name="Ramirez L."/>
            <person name="Alfaro M."/>
            <person name="Sun H."/>
            <person name="Tritt A."/>
            <person name="Yoshinaga Y."/>
            <person name="Zwiers L.-H."/>
            <person name="Turgeon B."/>
            <person name="Goodwin S."/>
            <person name="Spatafora J."/>
            <person name="Crous P."/>
            <person name="Grigoriev I."/>
        </authorList>
    </citation>
    <scope>NUCLEOTIDE SEQUENCE</scope>
    <source>
        <strain evidence="2">CBS 260.36</strain>
    </source>
</reference>
<feature type="signal peptide" evidence="1">
    <location>
        <begin position="1"/>
        <end position="20"/>
    </location>
</feature>
<proteinExistence type="predicted"/>
<name>A0A9P4MCC5_9PEZI</name>
<sequence length="106" mass="12168">MSNLKIIHVVLFLLINNVFAAPVLFTLGYRRADGKAVHRHKTGNIPDNQVQAVVDGMEQWSNGQYKAWINWNNKLQVYNPTLYANREATEGRFDDMAQIIANHIQM</sequence>
<protein>
    <submittedName>
        <fullName evidence="2">Uncharacterized protein</fullName>
    </submittedName>
</protein>
<dbReference type="OrthoDB" id="4523179at2759"/>
<organism evidence="2 3">
    <name type="scientific">Myriangium duriaei CBS 260.36</name>
    <dbReference type="NCBI Taxonomy" id="1168546"/>
    <lineage>
        <taxon>Eukaryota</taxon>
        <taxon>Fungi</taxon>
        <taxon>Dikarya</taxon>
        <taxon>Ascomycota</taxon>
        <taxon>Pezizomycotina</taxon>
        <taxon>Dothideomycetes</taxon>
        <taxon>Dothideomycetidae</taxon>
        <taxon>Myriangiales</taxon>
        <taxon>Myriangiaceae</taxon>
        <taxon>Myriangium</taxon>
    </lineage>
</organism>
<gene>
    <name evidence="2" type="ORF">K461DRAFT_272063</name>
</gene>
<accession>A0A9P4MCC5</accession>
<feature type="chain" id="PRO_5040105305" evidence="1">
    <location>
        <begin position="21"/>
        <end position="106"/>
    </location>
</feature>
<comment type="caution">
    <text evidence="2">The sequence shown here is derived from an EMBL/GenBank/DDBJ whole genome shotgun (WGS) entry which is preliminary data.</text>
</comment>